<dbReference type="AlphaFoldDB" id="A0A382QIP7"/>
<name>A0A382QIP7_9ZZZZ</name>
<accession>A0A382QIP7</accession>
<evidence type="ECO:0000313" key="1">
    <source>
        <dbReference type="EMBL" id="SVC84838.1"/>
    </source>
</evidence>
<organism evidence="1">
    <name type="scientific">marine metagenome</name>
    <dbReference type="NCBI Taxonomy" id="408172"/>
    <lineage>
        <taxon>unclassified sequences</taxon>
        <taxon>metagenomes</taxon>
        <taxon>ecological metagenomes</taxon>
    </lineage>
</organism>
<gene>
    <name evidence="1" type="ORF">METZ01_LOCUS337692</name>
</gene>
<protein>
    <submittedName>
        <fullName evidence="1">Uncharacterized protein</fullName>
    </submittedName>
</protein>
<reference evidence="1" key="1">
    <citation type="submission" date="2018-05" db="EMBL/GenBank/DDBJ databases">
        <authorList>
            <person name="Lanie J.A."/>
            <person name="Ng W.-L."/>
            <person name="Kazmierczak K.M."/>
            <person name="Andrzejewski T.M."/>
            <person name="Davidsen T.M."/>
            <person name="Wayne K.J."/>
            <person name="Tettelin H."/>
            <person name="Glass J.I."/>
            <person name="Rusch D."/>
            <person name="Podicherti R."/>
            <person name="Tsui H.-C.T."/>
            <person name="Winkler M.E."/>
        </authorList>
    </citation>
    <scope>NUCLEOTIDE SEQUENCE</scope>
</reference>
<sequence length="172" mass="17981">MATRTTEETNTLEQFRVNFNGVVDDIGNVTVSTAGDQLNTAATTVVGAINEIFAGFKLQSQISGDDTYYLQSSNAETLILQGGSGIHSGAETTNIVTDITADDTMSFLLNDNITSLVSLQTTKIHPTSGTFVQFSNADASSAYSVKFVSPGDTLLDFGSTQGFAAAMSVALG</sequence>
<proteinExistence type="predicted"/>
<dbReference type="EMBL" id="UINC01114495">
    <property type="protein sequence ID" value="SVC84838.1"/>
    <property type="molecule type" value="Genomic_DNA"/>
</dbReference>